<feature type="domain" description="BIG2" evidence="2">
    <location>
        <begin position="198"/>
        <end position="278"/>
    </location>
</feature>
<accession>A0ABX1XL89</accession>
<comment type="caution">
    <text evidence="3">The sequence shown here is derived from an EMBL/GenBank/DDBJ whole genome shotgun (WGS) entry which is preliminary data.</text>
</comment>
<dbReference type="InterPro" id="IPR024745">
    <property type="entry name" value="GH44_cat"/>
</dbReference>
<sequence>MKQRRFKKAAAMRLTLAIALVLAGSNSAGDLGGLPSAEAASIPDKFTVFDDKLRSSFADYSWANHSLSEKKTVHTGSKSIRMKPNHDDGLYLYNDRILRVSDYPVLELWLNGGLASAQKLEIVLNAGGEQVASIPLNESHFQAGTWQKVTIELDKLAIPNGLFDGILIRGTTAGQQPEVYIDDIALSGRVVETEDTAVLTGISVTPSRLNLLTGQTGNIAVQAAYSNGTSAPLTQGAVWSSSDPTVASVANGTVQALKAGSSVLSVVYGTARAEATVRISEIAPPPVQDGQAAMNIYEEGLNDAFQDYSWATHNLAESSVVHTGSKAISFNPSGQGGLYLYKGNGAVQVKDYDRLEFWINGGDAGAQQLELVFNAGGQAAAKVDIGSLIEGGKIPANGWTKVQIQLPELQMKEQLFDGLLFSGLSSGEQGTIYLDDIRLLEKYVAPPELVEGVLSQYGMVLAPGDNAKLTYEARYSNNTSADVSDRATWTTSDPSIIAVDKGVLTATGSGLAKLTAVYGTASASMYVQVVPVTPEAIYRDGLAEGYDTWSWGTNNFDNVQPTASGTKSISFLAQGYDGIWMHRNTKMDLNHYAGLSLKIHGGSTGGQKLHVNLMDDRSFVGELNLDSVLPEGVPANQWTEVKLKFADLGIRDLTFDGVVVSAWGEHDQGLVYFDDISMLKTTSVVSLPDPELPTVQVTIDSTKGHRALSPGIFGVNFEDSPSEGHSTMNVPVKRWGGNAMTRYNWEIDTTNRGGDWYFLNIANDNTDPSKLPNGSLSDRFIQDSKNTGTEVLLQVPTIGWTPKDRKTSWSFSIDKYGQQQGNECDWHEAWCRKDAGNGRNKDGSYLTGNNPTDTSKQVSYDFVRGWVQHIQQQFGSYVHNYALDNEPMLWPHSHWDVHPQMTTYDEVWNYTQGYAQAIKQADPEANIFGPVPWGWCEYFYSAKDGCSPGKDMEDHNNKPYLEWFLGKVEDYRLQTGQRLVDTLDIHYYPAENNVAFSSDESKLMRKRRFDSLKSLYDPSFTDPSSWIQEPVNLIPRMHELIARNSPGMKLSISEYNFGDGTGIGSGLAQAEALALFAREGVDYAMRWGALLGNTPLEDAFKLYLDYDGQGSRIEGEVVSATSSNLNTIGAYTIVSPDGKQYVLLFNKDTAPREAKLESDLSLNAAASVYRFDAQKRLAPAGTVQGTSQGLSVKLPAMSATLIVIP</sequence>
<dbReference type="SUPFAM" id="SSF49373">
    <property type="entry name" value="Invasin/intimin cell-adhesion fragments"/>
    <property type="match status" value="2"/>
</dbReference>
<dbReference type="Proteomes" id="UP000653578">
    <property type="component" value="Unassembled WGS sequence"/>
</dbReference>
<proteinExistence type="predicted"/>
<reference evidence="3 4" key="1">
    <citation type="submission" date="2019-10" db="EMBL/GenBank/DDBJ databases">
        <title>Description of Paenibacillus humi sp. nov.</title>
        <authorList>
            <person name="Carlier A."/>
            <person name="Qi S."/>
        </authorList>
    </citation>
    <scope>NUCLEOTIDE SEQUENCE [LARGE SCALE GENOMIC DNA]</scope>
    <source>
        <strain evidence="3 4">LMG 31461</strain>
    </source>
</reference>
<dbReference type="EMBL" id="WHNY01000083">
    <property type="protein sequence ID" value="NOU69069.1"/>
    <property type="molecule type" value="Genomic_DNA"/>
</dbReference>
<gene>
    <name evidence="3" type="ORF">GC096_34170</name>
</gene>
<dbReference type="Pfam" id="PF12891">
    <property type="entry name" value="Glyco_hydro_44"/>
    <property type="match status" value="1"/>
</dbReference>
<feature type="chain" id="PRO_5046089847" description="BIG2 domain-containing protein" evidence="1">
    <location>
        <begin position="29"/>
        <end position="1205"/>
    </location>
</feature>
<dbReference type="Gene3D" id="3.20.20.80">
    <property type="entry name" value="Glycosidases"/>
    <property type="match status" value="1"/>
</dbReference>
<organism evidence="3 4">
    <name type="scientific">Paenibacillus plantarum</name>
    <dbReference type="NCBI Taxonomy" id="2654975"/>
    <lineage>
        <taxon>Bacteria</taxon>
        <taxon>Bacillati</taxon>
        <taxon>Bacillota</taxon>
        <taxon>Bacilli</taxon>
        <taxon>Bacillales</taxon>
        <taxon>Paenibacillaceae</taxon>
        <taxon>Paenibacillus</taxon>
    </lineage>
</organism>
<dbReference type="Gene3D" id="2.60.40.1080">
    <property type="match status" value="2"/>
</dbReference>
<dbReference type="InterPro" id="IPR008964">
    <property type="entry name" value="Invasin/intimin_cell_adhesion"/>
</dbReference>
<evidence type="ECO:0000313" key="3">
    <source>
        <dbReference type="EMBL" id="NOU69069.1"/>
    </source>
</evidence>
<dbReference type="InterPro" id="IPR003343">
    <property type="entry name" value="Big_2"/>
</dbReference>
<feature type="signal peptide" evidence="1">
    <location>
        <begin position="1"/>
        <end position="28"/>
    </location>
</feature>
<dbReference type="SUPFAM" id="SSF51445">
    <property type="entry name" value="(Trans)glycosidases"/>
    <property type="match status" value="1"/>
</dbReference>
<feature type="domain" description="BIG2" evidence="2">
    <location>
        <begin position="448"/>
        <end position="528"/>
    </location>
</feature>
<name>A0ABX1XL89_9BACL</name>
<dbReference type="SMART" id="SM00635">
    <property type="entry name" value="BID_2"/>
    <property type="match status" value="2"/>
</dbReference>
<evidence type="ECO:0000313" key="4">
    <source>
        <dbReference type="Proteomes" id="UP000653578"/>
    </source>
</evidence>
<dbReference type="Gene3D" id="2.60.120.430">
    <property type="entry name" value="Galactose-binding lectin"/>
    <property type="match status" value="3"/>
</dbReference>
<dbReference type="InterPro" id="IPR017853">
    <property type="entry name" value="GH"/>
</dbReference>
<evidence type="ECO:0000256" key="1">
    <source>
        <dbReference type="SAM" id="SignalP"/>
    </source>
</evidence>
<keyword evidence="4" id="KW-1185">Reference proteome</keyword>
<dbReference type="Pfam" id="PF02368">
    <property type="entry name" value="Big_2"/>
    <property type="match status" value="1"/>
</dbReference>
<keyword evidence="1" id="KW-0732">Signal</keyword>
<dbReference type="RefSeq" id="WP_171637018.1">
    <property type="nucleotide sequence ID" value="NZ_WHNY01000083.1"/>
</dbReference>
<evidence type="ECO:0000259" key="2">
    <source>
        <dbReference type="SMART" id="SM00635"/>
    </source>
</evidence>
<protein>
    <recommendedName>
        <fullName evidence="2">BIG2 domain-containing protein</fullName>
    </recommendedName>
</protein>